<accession>A0ABP1DQC6</accession>
<evidence type="ECO:0000313" key="1">
    <source>
        <dbReference type="EMBL" id="CAL1709414.1"/>
    </source>
</evidence>
<proteinExistence type="predicted"/>
<name>A0ABP1DQC6_9APHY</name>
<sequence length="156" mass="18023">MFPRDNPVNDSNERRRSMIRVHLFFFPSRTDLYPMLANLSTVYKTFRDGPTSDISWSEQHDMSVYLLTLLRESFAVRHSLKLVVTHDHMKVVITSVKATLEVILRQVGTGKKVEGWEEHVCYVLQENLSYTTFKPPMNGMSPCATRPSTFPLRTEA</sequence>
<evidence type="ECO:0000313" key="2">
    <source>
        <dbReference type="Proteomes" id="UP001497453"/>
    </source>
</evidence>
<dbReference type="EMBL" id="OZ037948">
    <property type="protein sequence ID" value="CAL1709414.1"/>
    <property type="molecule type" value="Genomic_DNA"/>
</dbReference>
<keyword evidence="2" id="KW-1185">Reference proteome</keyword>
<reference evidence="2" key="1">
    <citation type="submission" date="2024-04" db="EMBL/GenBank/DDBJ databases">
        <authorList>
            <person name="Shaw F."/>
            <person name="Minotto A."/>
        </authorList>
    </citation>
    <scope>NUCLEOTIDE SEQUENCE [LARGE SCALE GENOMIC DNA]</scope>
</reference>
<dbReference type="Proteomes" id="UP001497453">
    <property type="component" value="Chromosome 5"/>
</dbReference>
<organism evidence="1 2">
    <name type="scientific">Somion occarium</name>
    <dbReference type="NCBI Taxonomy" id="3059160"/>
    <lineage>
        <taxon>Eukaryota</taxon>
        <taxon>Fungi</taxon>
        <taxon>Dikarya</taxon>
        <taxon>Basidiomycota</taxon>
        <taxon>Agaricomycotina</taxon>
        <taxon>Agaricomycetes</taxon>
        <taxon>Polyporales</taxon>
        <taxon>Cerrenaceae</taxon>
        <taxon>Somion</taxon>
    </lineage>
</organism>
<gene>
    <name evidence="1" type="ORF">GFSPODELE1_LOCUS7336</name>
</gene>
<protein>
    <submittedName>
        <fullName evidence="1">Uncharacterized protein</fullName>
    </submittedName>
</protein>